<dbReference type="FunFam" id="3.30.1390.20:FF:000001">
    <property type="entry name" value="50S ribosomal protein L30"/>
    <property type="match status" value="1"/>
</dbReference>
<evidence type="ECO:0000313" key="8">
    <source>
        <dbReference type="Proteomes" id="UP000178435"/>
    </source>
</evidence>
<evidence type="ECO:0000313" key="7">
    <source>
        <dbReference type="EMBL" id="OGL44177.1"/>
    </source>
</evidence>
<dbReference type="NCBIfam" id="TIGR01308">
    <property type="entry name" value="rpmD_bact"/>
    <property type="match status" value="1"/>
</dbReference>
<dbReference type="Gene3D" id="3.30.1390.20">
    <property type="entry name" value="Ribosomal protein L30, ferredoxin-like fold domain"/>
    <property type="match status" value="1"/>
</dbReference>
<dbReference type="PANTHER" id="PTHR15892">
    <property type="entry name" value="MITOCHONDRIAL RIBOSOMAL PROTEIN L30"/>
    <property type="match status" value="1"/>
</dbReference>
<dbReference type="PIRSF" id="PIRSF002211">
    <property type="entry name" value="Ribosomal_L30_bac-type"/>
    <property type="match status" value="1"/>
</dbReference>
<dbReference type="CDD" id="cd01658">
    <property type="entry name" value="Ribosomal_L30"/>
    <property type="match status" value="1"/>
</dbReference>
<evidence type="ECO:0000256" key="2">
    <source>
        <dbReference type="ARBA" id="ARBA00011838"/>
    </source>
</evidence>
<dbReference type="InterPro" id="IPR016082">
    <property type="entry name" value="Ribosomal_uL30_ferredoxin-like"/>
</dbReference>
<name>A0A1F7RTG7_9BACT</name>
<comment type="subunit">
    <text evidence="2">Part of the 50S ribosomal subunit.</text>
</comment>
<keyword evidence="4" id="KW-0687">Ribonucleoprotein</keyword>
<dbReference type="InterPro" id="IPR005996">
    <property type="entry name" value="Ribosomal_uL30_bac-type"/>
</dbReference>
<evidence type="ECO:0000259" key="6">
    <source>
        <dbReference type="Pfam" id="PF00327"/>
    </source>
</evidence>
<organism evidence="7 8">
    <name type="scientific">Candidatus Schekmanbacteria bacterium RBG_16_38_11</name>
    <dbReference type="NCBI Taxonomy" id="1817880"/>
    <lineage>
        <taxon>Bacteria</taxon>
        <taxon>Candidatus Schekmaniibacteriota</taxon>
    </lineage>
</organism>
<dbReference type="SUPFAM" id="SSF55129">
    <property type="entry name" value="Ribosomal protein L30p/L7e"/>
    <property type="match status" value="1"/>
</dbReference>
<evidence type="ECO:0000256" key="5">
    <source>
        <dbReference type="ARBA" id="ARBA00035492"/>
    </source>
</evidence>
<comment type="caution">
    <text evidence="7">The sequence shown here is derived from an EMBL/GenBank/DDBJ whole genome shotgun (WGS) entry which is preliminary data.</text>
</comment>
<keyword evidence="3 7" id="KW-0689">Ribosomal protein</keyword>
<protein>
    <recommendedName>
        <fullName evidence="5">50S ribosomal protein L30</fullName>
    </recommendedName>
</protein>
<accession>A0A1F7RTG7</accession>
<feature type="domain" description="Large ribosomal subunit protein uL30-like ferredoxin-like fold" evidence="6">
    <location>
        <begin position="9"/>
        <end position="58"/>
    </location>
</feature>
<dbReference type="GO" id="GO:0022625">
    <property type="term" value="C:cytosolic large ribosomal subunit"/>
    <property type="evidence" value="ECO:0007669"/>
    <property type="project" value="TreeGrafter"/>
</dbReference>
<proteinExistence type="inferred from homology"/>
<dbReference type="GO" id="GO:0003735">
    <property type="term" value="F:structural constituent of ribosome"/>
    <property type="evidence" value="ECO:0007669"/>
    <property type="project" value="InterPro"/>
</dbReference>
<dbReference type="Proteomes" id="UP000178435">
    <property type="component" value="Unassembled WGS sequence"/>
</dbReference>
<dbReference type="EMBL" id="MGDF01000155">
    <property type="protein sequence ID" value="OGL44177.1"/>
    <property type="molecule type" value="Genomic_DNA"/>
</dbReference>
<gene>
    <name evidence="7" type="ORF">A2149_03775</name>
</gene>
<dbReference type="InterPro" id="IPR036919">
    <property type="entry name" value="Ribo_uL30_ferredoxin-like_sf"/>
</dbReference>
<evidence type="ECO:0000256" key="1">
    <source>
        <dbReference type="ARBA" id="ARBA00007594"/>
    </source>
</evidence>
<comment type="similarity">
    <text evidence="1">Belongs to the universal ribosomal protein uL30 family.</text>
</comment>
<sequence length="64" mass="7123">MNKRKGKNLKITLVRSFIGSTKGQRATAIGLGLKKINQSVIRKDIPEVRGMIAKIPHLLKVEEV</sequence>
<evidence type="ECO:0000256" key="4">
    <source>
        <dbReference type="ARBA" id="ARBA00023274"/>
    </source>
</evidence>
<dbReference type="GO" id="GO:0006412">
    <property type="term" value="P:translation"/>
    <property type="evidence" value="ECO:0007669"/>
    <property type="project" value="InterPro"/>
</dbReference>
<dbReference type="AlphaFoldDB" id="A0A1F7RTG7"/>
<evidence type="ECO:0000256" key="3">
    <source>
        <dbReference type="ARBA" id="ARBA00022980"/>
    </source>
</evidence>
<dbReference type="Pfam" id="PF00327">
    <property type="entry name" value="Ribosomal_L30"/>
    <property type="match status" value="1"/>
</dbReference>
<dbReference type="PANTHER" id="PTHR15892:SF2">
    <property type="entry name" value="LARGE RIBOSOMAL SUBUNIT PROTEIN UL30M"/>
    <property type="match status" value="1"/>
</dbReference>
<reference evidence="7 8" key="1">
    <citation type="journal article" date="2016" name="Nat. Commun.">
        <title>Thousands of microbial genomes shed light on interconnected biogeochemical processes in an aquifer system.</title>
        <authorList>
            <person name="Anantharaman K."/>
            <person name="Brown C.T."/>
            <person name="Hug L.A."/>
            <person name="Sharon I."/>
            <person name="Castelle C.J."/>
            <person name="Probst A.J."/>
            <person name="Thomas B.C."/>
            <person name="Singh A."/>
            <person name="Wilkins M.J."/>
            <person name="Karaoz U."/>
            <person name="Brodie E.L."/>
            <person name="Williams K.H."/>
            <person name="Hubbard S.S."/>
            <person name="Banfield J.F."/>
        </authorList>
    </citation>
    <scope>NUCLEOTIDE SEQUENCE [LARGE SCALE GENOMIC DNA]</scope>
</reference>
<dbReference type="HAMAP" id="MF_01371_B">
    <property type="entry name" value="Ribosomal_uL30_B"/>
    <property type="match status" value="1"/>
</dbReference>